<dbReference type="AlphaFoldDB" id="A0A1N6LWX8"/>
<dbReference type="InterPro" id="IPR004640">
    <property type="entry name" value="HscB"/>
</dbReference>
<gene>
    <name evidence="4" type="ORF">BMR1_01G02321</name>
</gene>
<evidence type="ECO:0000256" key="2">
    <source>
        <dbReference type="ARBA" id="ARBA00023186"/>
    </source>
</evidence>
<reference evidence="4 5" key="2">
    <citation type="journal article" date="2013" name="PLoS ONE">
        <title>Whole genome mapping and re-organization of the nuclear and mitochondrial genomes of Babesia microti isolates.</title>
        <authorList>
            <person name="Cornillot E."/>
            <person name="Dassouli A."/>
            <person name="Garg A."/>
            <person name="Pachikara N."/>
            <person name="Randazzo S."/>
            <person name="Depoix D."/>
            <person name="Carcy B."/>
            <person name="Delbecq S."/>
            <person name="Frutos R."/>
            <person name="Silva J.C."/>
            <person name="Sutton R."/>
            <person name="Krause P.J."/>
            <person name="Mamoun C.B."/>
        </authorList>
    </citation>
    <scope>NUCLEOTIDE SEQUENCE [LARGE SCALE GENOMIC DNA]</scope>
    <source>
        <strain evidence="4 5">RI</strain>
    </source>
</reference>
<evidence type="ECO:0000256" key="1">
    <source>
        <dbReference type="ARBA" id="ARBA00010476"/>
    </source>
</evidence>
<organism evidence="4 5">
    <name type="scientific">Babesia microti (strain RI)</name>
    <dbReference type="NCBI Taxonomy" id="1133968"/>
    <lineage>
        <taxon>Eukaryota</taxon>
        <taxon>Sar</taxon>
        <taxon>Alveolata</taxon>
        <taxon>Apicomplexa</taxon>
        <taxon>Aconoidasida</taxon>
        <taxon>Piroplasmida</taxon>
        <taxon>Babesiidae</taxon>
        <taxon>Babesia</taxon>
    </lineage>
</organism>
<dbReference type="GO" id="GO:0005739">
    <property type="term" value="C:mitochondrion"/>
    <property type="evidence" value="ECO:0007669"/>
    <property type="project" value="TreeGrafter"/>
</dbReference>
<dbReference type="KEGG" id="bmic:BMR1_01G02321"/>
<dbReference type="SUPFAM" id="SSF47144">
    <property type="entry name" value="HSC20 (HSCB), C-terminal oligomerisation domain"/>
    <property type="match status" value="1"/>
</dbReference>
<dbReference type="GeneID" id="24423541"/>
<evidence type="ECO:0000313" key="5">
    <source>
        <dbReference type="Proteomes" id="UP000002899"/>
    </source>
</evidence>
<dbReference type="InterPro" id="IPR036386">
    <property type="entry name" value="HscB_C_sf"/>
</dbReference>
<evidence type="ECO:0000313" key="4">
    <source>
        <dbReference type="EMBL" id="SIO73373.1"/>
    </source>
</evidence>
<reference evidence="4 5" key="1">
    <citation type="journal article" date="2012" name="Nucleic Acids Res.">
        <title>Sequencing of the smallest Apicomplexan genome from the human pathogen Babesia microti.</title>
        <authorList>
            <person name="Cornillot E."/>
            <person name="Hadj-Kaddour K."/>
            <person name="Dassouli A."/>
            <person name="Noel B."/>
            <person name="Ranwez V."/>
            <person name="Vacherie B."/>
            <person name="Augagneur Y."/>
            <person name="Bres V."/>
            <person name="Duclos A."/>
            <person name="Randazzo S."/>
            <person name="Carcy B."/>
            <person name="Debierre-Grockiego F."/>
            <person name="Delbecq S."/>
            <person name="Moubri-Menage K."/>
            <person name="Shams-Eldin H."/>
            <person name="Usmani-Brown S."/>
            <person name="Bringaud F."/>
            <person name="Wincker P."/>
            <person name="Vivares C.P."/>
            <person name="Schwarz R.T."/>
            <person name="Schetters T.P."/>
            <person name="Krause P.J."/>
            <person name="Gorenflot A."/>
            <person name="Berry V."/>
            <person name="Barbe V."/>
            <person name="Ben Mamoun C."/>
        </authorList>
    </citation>
    <scope>NUCLEOTIDE SEQUENCE [LARGE SCALE GENOMIC DNA]</scope>
    <source>
        <strain evidence="4 5">RI</strain>
    </source>
</reference>
<accession>A0A1N6LWX8</accession>
<dbReference type="EMBL" id="FO082871">
    <property type="protein sequence ID" value="SIO73373.1"/>
    <property type="molecule type" value="Genomic_DNA"/>
</dbReference>
<dbReference type="NCBIfam" id="TIGR00714">
    <property type="entry name" value="hscB"/>
    <property type="match status" value="1"/>
</dbReference>
<dbReference type="Gene3D" id="1.10.287.110">
    <property type="entry name" value="DnaJ domain"/>
    <property type="match status" value="1"/>
</dbReference>
<protein>
    <submittedName>
        <fullName evidence="4">Iron-sulfur cluster co-chaperone protein HscB mitochondrial</fullName>
    </submittedName>
</protein>
<dbReference type="GO" id="GO:0051087">
    <property type="term" value="F:protein-folding chaperone binding"/>
    <property type="evidence" value="ECO:0007669"/>
    <property type="project" value="InterPro"/>
</dbReference>
<feature type="domain" description="Co-chaperone HscB C-terminal oligomerisation" evidence="3">
    <location>
        <begin position="139"/>
        <end position="203"/>
    </location>
</feature>
<dbReference type="GO" id="GO:0044571">
    <property type="term" value="P:[2Fe-2S] cluster assembly"/>
    <property type="evidence" value="ECO:0007669"/>
    <property type="project" value="InterPro"/>
</dbReference>
<dbReference type="GO" id="GO:0051259">
    <property type="term" value="P:protein complex oligomerization"/>
    <property type="evidence" value="ECO:0007669"/>
    <property type="project" value="InterPro"/>
</dbReference>
<dbReference type="SUPFAM" id="SSF46565">
    <property type="entry name" value="Chaperone J-domain"/>
    <property type="match status" value="1"/>
</dbReference>
<dbReference type="InterPro" id="IPR009073">
    <property type="entry name" value="HscB_oligo_C"/>
</dbReference>
<dbReference type="Pfam" id="PF07743">
    <property type="entry name" value="HSCB_C"/>
    <property type="match status" value="1"/>
</dbReference>
<dbReference type="RefSeq" id="XP_021337474.1">
    <property type="nucleotide sequence ID" value="XM_021482883.1"/>
</dbReference>
<proteinExistence type="inferred from homology"/>
<dbReference type="Gene3D" id="1.20.1280.20">
    <property type="entry name" value="HscB, C-terminal domain"/>
    <property type="match status" value="1"/>
</dbReference>
<dbReference type="VEuPathDB" id="PiroplasmaDB:BMR1_01G02321"/>
<reference evidence="4 5" key="3">
    <citation type="journal article" date="2016" name="Sci. Rep.">
        <title>Genome-wide diversity and gene expression profiling of Babesia microti isolates identify polymorphic genes that mediate host-pathogen interactions.</title>
        <authorList>
            <person name="Silva J.C."/>
            <person name="Cornillot E."/>
            <person name="McCracken C."/>
            <person name="Usmani-Brown S."/>
            <person name="Dwivedi A."/>
            <person name="Ifeonu O.O."/>
            <person name="Crabtree J."/>
            <person name="Gotia H.T."/>
            <person name="Virji A.Z."/>
            <person name="Reynes C."/>
            <person name="Colinge J."/>
            <person name="Kumar V."/>
            <person name="Lawres L."/>
            <person name="Pazzi J.E."/>
            <person name="Pablo J.V."/>
            <person name="Hung C."/>
            <person name="Brancato J."/>
            <person name="Kumari P."/>
            <person name="Orvis J."/>
            <person name="Tretina K."/>
            <person name="Chibucos M."/>
            <person name="Ott S."/>
            <person name="Sadzewicz L."/>
            <person name="Sengamalay N."/>
            <person name="Shetty A.C."/>
            <person name="Su Q."/>
            <person name="Tallon L."/>
            <person name="Fraser C.M."/>
            <person name="Frutos R."/>
            <person name="Molina D.M."/>
            <person name="Krause P.J."/>
            <person name="Ben Mamoun C."/>
        </authorList>
    </citation>
    <scope>NUCLEOTIDE SEQUENCE [LARGE SCALE GENOMIC DNA]</scope>
    <source>
        <strain evidence="4 5">RI</strain>
    </source>
</reference>
<dbReference type="PANTHER" id="PTHR14021">
    <property type="entry name" value="IRON-SULFUR CLUSTER CO-CHAPERONE PROTEIN HSCB"/>
    <property type="match status" value="1"/>
</dbReference>
<comment type="similarity">
    <text evidence="1">Belongs to the HscB family.</text>
</comment>
<dbReference type="OrthoDB" id="361934at2759"/>
<keyword evidence="5" id="KW-1185">Reference proteome</keyword>
<evidence type="ECO:0000259" key="3">
    <source>
        <dbReference type="Pfam" id="PF07743"/>
    </source>
</evidence>
<name>A0A1N6LWX8_BABMR</name>
<sequence length="207" mass="24193">MYSFVYRLPSSFTATKNSRFLSFTAKRCTDCDYSRIYVCNTCHLPMINITSITPFNLFKLPLQYMIDKTALRASYLQYQNILHPDKHSGLTKNDLKLITNSSSYVNEAYKLLLDDKKRGIELLSQLNQDIKLDDCNVIDIFEIHESIDSLKSSSEVQNFKNRMNERIDEIVSDINRYFIEKNYDQVRSKLSMLGYFSAISDRLDCHD</sequence>
<keyword evidence="2" id="KW-0143">Chaperone</keyword>
<dbReference type="Proteomes" id="UP000002899">
    <property type="component" value="Chromosome I"/>
</dbReference>
<dbReference type="GO" id="GO:0001671">
    <property type="term" value="F:ATPase activator activity"/>
    <property type="evidence" value="ECO:0007669"/>
    <property type="project" value="InterPro"/>
</dbReference>
<dbReference type="InterPro" id="IPR036869">
    <property type="entry name" value="J_dom_sf"/>
</dbReference>
<dbReference type="PANTHER" id="PTHR14021:SF15">
    <property type="entry name" value="IRON-SULFUR CLUSTER CO-CHAPERONE PROTEIN HSCB"/>
    <property type="match status" value="1"/>
</dbReference>